<feature type="repeat" description="WD" evidence="11">
    <location>
        <begin position="493"/>
        <end position="534"/>
    </location>
</feature>
<dbReference type="Pfam" id="PF00400">
    <property type="entry name" value="WD40"/>
    <property type="match status" value="7"/>
</dbReference>
<feature type="repeat" description="WD" evidence="11">
    <location>
        <begin position="387"/>
        <end position="428"/>
    </location>
</feature>
<dbReference type="PROSITE" id="PS00678">
    <property type="entry name" value="WD_REPEATS_1"/>
    <property type="match status" value="3"/>
</dbReference>
<accession>A0A158PEQ3</accession>
<sequence>MVTFLKKPCSCRLPSELRIFGIVADFQTGSKLVQIDSRQLNHLCLADNIVLITPNIGKAERMLDDFDKACGKVGLRLILTKTMFMRNGLVSYAPFTPKGTNVSECSSYGCLGREINMMNDLAPELGRRKRPLWEAFKSIEDAVKRTKNTRLRAYLFDSTVLRTLTYALETWSLRKWNERSLIVIERAVVERTMLGVSRFTQVREEIQRPDLRQRSKIKDAFLYAKQSRLRCFREKRQPSEWIPRPPERYALTGHRAPITRVIFHPIWNVMASCSEDSTIKASHSGNLYGIWDYETGEFERSLKGHTDAVQDIAFDKTGKLLVSCSADMSIKVWEFGSSYACVKTLKGHDHNISSVSFLPSGDGILSASRDHTIKLWEVASGYCVHTFRGHSEWVRMVRVSSDGLLFASASNDQSVIVWSLQSKSVKATLREHEHVVECIEWAPDTALAPIRTEAGHKANGDFGAGPTHVVVSGSRDKTIKVWDALTGTVMFSLIGHDNWVRGLRFHPRGKFLVSVADDKTLRVWDVAQRRCAKTIDAHQHFVTSVDFHATAPFVITSSVDMTCKVWECR</sequence>
<dbReference type="InterPro" id="IPR036322">
    <property type="entry name" value="WD40_repeat_dom_sf"/>
</dbReference>
<evidence type="ECO:0000256" key="9">
    <source>
        <dbReference type="ARBA" id="ARBA00023212"/>
    </source>
</evidence>
<keyword evidence="8" id="KW-0175">Coiled coil</keyword>
<dbReference type="CDD" id="cd00200">
    <property type="entry name" value="WD40"/>
    <property type="match status" value="1"/>
</dbReference>
<dbReference type="InterPro" id="IPR019775">
    <property type="entry name" value="WD40_repeat_CS"/>
</dbReference>
<feature type="repeat" description="WD" evidence="11">
    <location>
        <begin position="345"/>
        <end position="386"/>
    </location>
</feature>
<dbReference type="PRINTS" id="PR00320">
    <property type="entry name" value="GPROTEINBRPT"/>
</dbReference>
<evidence type="ECO:0000256" key="5">
    <source>
        <dbReference type="ARBA" id="ARBA00022701"/>
    </source>
</evidence>
<dbReference type="PROSITE" id="PS50082">
    <property type="entry name" value="WD_REPEATS_2"/>
    <property type="match status" value="6"/>
</dbReference>
<keyword evidence="6" id="KW-0677">Repeat</keyword>
<evidence type="ECO:0000313" key="12">
    <source>
        <dbReference type="EMBL" id="VDM53867.1"/>
    </source>
</evidence>
<dbReference type="SMART" id="SM00320">
    <property type="entry name" value="WD40"/>
    <property type="match status" value="7"/>
</dbReference>
<dbReference type="STRING" id="334426.A0A158PEQ3"/>
<organism evidence="14">
    <name type="scientific">Angiostrongylus costaricensis</name>
    <name type="common">Nematode worm</name>
    <dbReference type="NCBI Taxonomy" id="334426"/>
    <lineage>
        <taxon>Eukaryota</taxon>
        <taxon>Metazoa</taxon>
        <taxon>Ecdysozoa</taxon>
        <taxon>Nematoda</taxon>
        <taxon>Chromadorea</taxon>
        <taxon>Rhabditida</taxon>
        <taxon>Rhabditina</taxon>
        <taxon>Rhabditomorpha</taxon>
        <taxon>Strongyloidea</taxon>
        <taxon>Metastrongylidae</taxon>
        <taxon>Angiostrongylus</taxon>
    </lineage>
</organism>
<dbReference type="AlphaFoldDB" id="A0A158PEQ3"/>
<evidence type="ECO:0000313" key="13">
    <source>
        <dbReference type="Proteomes" id="UP000267027"/>
    </source>
</evidence>
<feature type="repeat" description="WD" evidence="11">
    <location>
        <begin position="535"/>
        <end position="569"/>
    </location>
</feature>
<dbReference type="Proteomes" id="UP000267027">
    <property type="component" value="Unassembled WGS sequence"/>
</dbReference>
<evidence type="ECO:0000256" key="6">
    <source>
        <dbReference type="ARBA" id="ARBA00022737"/>
    </source>
</evidence>
<evidence type="ECO:0000256" key="2">
    <source>
        <dbReference type="ARBA" id="ARBA00022490"/>
    </source>
</evidence>
<evidence type="ECO:0000256" key="4">
    <source>
        <dbReference type="ARBA" id="ARBA00022618"/>
    </source>
</evidence>
<keyword evidence="13" id="KW-1185">Reference proteome</keyword>
<reference evidence="12 13" key="2">
    <citation type="submission" date="2018-11" db="EMBL/GenBank/DDBJ databases">
        <authorList>
            <consortium name="Pathogen Informatics"/>
        </authorList>
    </citation>
    <scope>NUCLEOTIDE SEQUENCE [LARGE SCALE GENOMIC DNA]</scope>
    <source>
        <strain evidence="12 13">Costa Rica</strain>
    </source>
</reference>
<proteinExistence type="predicted"/>
<evidence type="ECO:0000256" key="10">
    <source>
        <dbReference type="ARBA" id="ARBA00023306"/>
    </source>
</evidence>
<feature type="repeat" description="WD" evidence="11">
    <location>
        <begin position="302"/>
        <end position="334"/>
    </location>
</feature>
<dbReference type="PROSITE" id="PS50294">
    <property type="entry name" value="WD_REPEATS_REGION"/>
    <property type="match status" value="5"/>
</dbReference>
<dbReference type="Gene3D" id="2.130.10.10">
    <property type="entry name" value="YVTN repeat-like/Quinoprotein amine dehydrogenase"/>
    <property type="match status" value="1"/>
</dbReference>
<evidence type="ECO:0000256" key="7">
    <source>
        <dbReference type="ARBA" id="ARBA00022776"/>
    </source>
</evidence>
<gene>
    <name evidence="12" type="ORF">ACOC_LOCUS2282</name>
</gene>
<keyword evidence="5" id="KW-0493">Microtubule</keyword>
<keyword evidence="10" id="KW-0131">Cell cycle</keyword>
<dbReference type="GO" id="GO:0005874">
    <property type="term" value="C:microtubule"/>
    <property type="evidence" value="ECO:0007669"/>
    <property type="project" value="UniProtKB-KW"/>
</dbReference>
<keyword evidence="3 11" id="KW-0853">WD repeat</keyword>
<name>A0A158PEQ3_ANGCS</name>
<keyword evidence="2" id="KW-0963">Cytoplasm</keyword>
<evidence type="ECO:0000256" key="11">
    <source>
        <dbReference type="PROSITE-ProRule" id="PRU00221"/>
    </source>
</evidence>
<dbReference type="GO" id="GO:1990234">
    <property type="term" value="C:transferase complex"/>
    <property type="evidence" value="ECO:0007669"/>
    <property type="project" value="UniProtKB-ARBA"/>
</dbReference>
<keyword evidence="9" id="KW-0206">Cytoskeleton</keyword>
<keyword evidence="7" id="KW-0498">Mitosis</keyword>
<dbReference type="PANTHER" id="PTHR22847:SF637">
    <property type="entry name" value="WD REPEAT DOMAIN 5B"/>
    <property type="match status" value="1"/>
</dbReference>
<dbReference type="OrthoDB" id="674604at2759"/>
<dbReference type="SUPFAM" id="SSF50978">
    <property type="entry name" value="WD40 repeat-like"/>
    <property type="match status" value="1"/>
</dbReference>
<evidence type="ECO:0000256" key="1">
    <source>
        <dbReference type="ARBA" id="ARBA00022448"/>
    </source>
</evidence>
<evidence type="ECO:0000313" key="14">
    <source>
        <dbReference type="WBParaSite" id="ACOC_0000228101-mRNA-1"/>
    </source>
</evidence>
<feature type="repeat" description="WD" evidence="11">
    <location>
        <begin position="470"/>
        <end position="492"/>
    </location>
</feature>
<dbReference type="InterPro" id="IPR001680">
    <property type="entry name" value="WD40_rpt"/>
</dbReference>
<evidence type="ECO:0000256" key="8">
    <source>
        <dbReference type="ARBA" id="ARBA00023054"/>
    </source>
</evidence>
<dbReference type="PANTHER" id="PTHR22847">
    <property type="entry name" value="WD40 REPEAT PROTEIN"/>
    <property type="match status" value="1"/>
</dbReference>
<evidence type="ECO:0000256" key="3">
    <source>
        <dbReference type="ARBA" id="ARBA00022574"/>
    </source>
</evidence>
<reference evidence="14" key="1">
    <citation type="submission" date="2016-04" db="UniProtKB">
        <authorList>
            <consortium name="WormBaseParasite"/>
        </authorList>
    </citation>
    <scope>IDENTIFICATION</scope>
</reference>
<dbReference type="InterPro" id="IPR020472">
    <property type="entry name" value="WD40_PAC1"/>
</dbReference>
<keyword evidence="4" id="KW-0132">Cell division</keyword>
<dbReference type="FunFam" id="2.130.10.10:FF:000342">
    <property type="entry name" value="Nuclear distribution protein PAC1"/>
    <property type="match status" value="1"/>
</dbReference>
<dbReference type="WBParaSite" id="ACOC_0000228101-mRNA-1">
    <property type="protein sequence ID" value="ACOC_0000228101-mRNA-1"/>
    <property type="gene ID" value="ACOC_0000228101"/>
</dbReference>
<keyword evidence="1" id="KW-0813">Transport</keyword>
<dbReference type="InterPro" id="IPR015943">
    <property type="entry name" value="WD40/YVTN_repeat-like_dom_sf"/>
</dbReference>
<dbReference type="EMBL" id="UYYA01000434">
    <property type="protein sequence ID" value="VDM53867.1"/>
    <property type="molecule type" value="Genomic_DNA"/>
</dbReference>
<protein>
    <submittedName>
        <fullName evidence="14">WD_REPEATS_REGION domain-containing protein</fullName>
    </submittedName>
</protein>
<dbReference type="GO" id="GO:0051301">
    <property type="term" value="P:cell division"/>
    <property type="evidence" value="ECO:0007669"/>
    <property type="project" value="UniProtKB-KW"/>
</dbReference>